<dbReference type="Proteomes" id="UP001595377">
    <property type="component" value="Unassembled WGS sequence"/>
</dbReference>
<evidence type="ECO:0000313" key="1">
    <source>
        <dbReference type="EMBL" id="MFC3072769.1"/>
    </source>
</evidence>
<gene>
    <name evidence="1" type="ORF">ACFOHH_06635</name>
</gene>
<keyword evidence="2" id="KW-1185">Reference proteome</keyword>
<proteinExistence type="predicted"/>
<sequence>MSQETNEEWTLIRQYFGDLAYEEPHNHQRFLTAIRGIEQVKAGEVEDADEVIADMDAIIASGDFSNREVLEQYSAGIISARVACVKLGLRDSADLLVALGDAGLRMPQPPEDEVRKQANTFASLFRENKQAKAELPEAEDVAEGHAQLDRRQKVGIDEVVAKAWAILDRVPEVPAGPGDEAPE</sequence>
<organism evidence="1 2">
    <name type="scientific">Shinella pollutisoli</name>
    <dbReference type="NCBI Taxonomy" id="2250594"/>
    <lineage>
        <taxon>Bacteria</taxon>
        <taxon>Pseudomonadati</taxon>
        <taxon>Pseudomonadota</taxon>
        <taxon>Alphaproteobacteria</taxon>
        <taxon>Hyphomicrobiales</taxon>
        <taxon>Rhizobiaceae</taxon>
        <taxon>Shinella</taxon>
    </lineage>
</organism>
<comment type="caution">
    <text evidence="1">The sequence shown here is derived from an EMBL/GenBank/DDBJ whole genome shotgun (WGS) entry which is preliminary data.</text>
</comment>
<accession>A0ABV7DE39</accession>
<name>A0ABV7DE39_9HYPH</name>
<dbReference type="RefSeq" id="WP_257318170.1">
    <property type="nucleotide sequence ID" value="NZ_JANFDG010000042.1"/>
</dbReference>
<protein>
    <submittedName>
        <fullName evidence="1">Uncharacterized protein</fullName>
    </submittedName>
</protein>
<dbReference type="EMBL" id="JBHRSP010000011">
    <property type="protein sequence ID" value="MFC3072769.1"/>
    <property type="molecule type" value="Genomic_DNA"/>
</dbReference>
<reference evidence="2" key="1">
    <citation type="journal article" date="2019" name="Int. J. Syst. Evol. Microbiol.">
        <title>The Global Catalogue of Microorganisms (GCM) 10K type strain sequencing project: providing services to taxonomists for standard genome sequencing and annotation.</title>
        <authorList>
            <consortium name="The Broad Institute Genomics Platform"/>
            <consortium name="The Broad Institute Genome Sequencing Center for Infectious Disease"/>
            <person name="Wu L."/>
            <person name="Ma J."/>
        </authorList>
    </citation>
    <scope>NUCLEOTIDE SEQUENCE [LARGE SCALE GENOMIC DNA]</scope>
    <source>
        <strain evidence="2">KCTC 52677</strain>
    </source>
</reference>
<evidence type="ECO:0000313" key="2">
    <source>
        <dbReference type="Proteomes" id="UP001595377"/>
    </source>
</evidence>